<evidence type="ECO:0000313" key="17">
    <source>
        <dbReference type="EMBL" id="KAK1800575.1"/>
    </source>
</evidence>
<feature type="compositionally biased region" description="Polar residues" evidence="14">
    <location>
        <begin position="407"/>
        <end position="417"/>
    </location>
</feature>
<keyword evidence="3" id="KW-1003">Cell membrane</keyword>
<dbReference type="InterPro" id="IPR003530">
    <property type="entry name" value="Hematopoietin_rcpt_L_F3_CS"/>
</dbReference>
<feature type="domain" description="Ig-like" evidence="15">
    <location>
        <begin position="295"/>
        <end position="378"/>
    </location>
</feature>
<dbReference type="CDD" id="cd00063">
    <property type="entry name" value="FN3"/>
    <property type="match status" value="1"/>
</dbReference>
<dbReference type="Gene3D" id="2.60.40.10">
    <property type="entry name" value="Immunoglobulins"/>
    <property type="match status" value="3"/>
</dbReference>
<feature type="non-terminal residue" evidence="17">
    <location>
        <position position="718"/>
    </location>
</feature>
<dbReference type="PANTHER" id="PTHR23036:SF21">
    <property type="entry name" value="CILIARY NEUROTROPHIC FACTOR RECEPTOR SUBUNIT ALPHA"/>
    <property type="match status" value="1"/>
</dbReference>
<feature type="region of interest" description="Disordered" evidence="14">
    <location>
        <begin position="400"/>
        <end position="429"/>
    </location>
</feature>
<keyword evidence="12" id="KW-0393">Immunoglobulin domain</keyword>
<dbReference type="InterPro" id="IPR003598">
    <property type="entry name" value="Ig_sub2"/>
</dbReference>
<evidence type="ECO:0000256" key="11">
    <source>
        <dbReference type="ARBA" id="ARBA00023288"/>
    </source>
</evidence>
<proteinExistence type="inferred from homology"/>
<keyword evidence="6" id="KW-0677">Repeat</keyword>
<evidence type="ECO:0000256" key="12">
    <source>
        <dbReference type="ARBA" id="ARBA00023319"/>
    </source>
</evidence>
<dbReference type="EMBL" id="JAROKS010000010">
    <property type="protein sequence ID" value="KAK1800575.1"/>
    <property type="molecule type" value="Genomic_DNA"/>
</dbReference>
<evidence type="ECO:0000256" key="7">
    <source>
        <dbReference type="ARBA" id="ARBA00023136"/>
    </source>
</evidence>
<comment type="subcellular location">
    <subcellularLocation>
        <location evidence="1">Cell membrane</location>
        <topology evidence="1">Lipid-anchor</topology>
        <topology evidence="1">GPI-anchor</topology>
    </subcellularLocation>
</comment>
<evidence type="ECO:0000256" key="14">
    <source>
        <dbReference type="SAM" id="MobiDB-lite"/>
    </source>
</evidence>
<evidence type="ECO:0000256" key="6">
    <source>
        <dbReference type="ARBA" id="ARBA00022737"/>
    </source>
</evidence>
<evidence type="ECO:0000256" key="1">
    <source>
        <dbReference type="ARBA" id="ARBA00004609"/>
    </source>
</evidence>
<organism evidence="17 18">
    <name type="scientific">Electrophorus voltai</name>
    <dbReference type="NCBI Taxonomy" id="2609070"/>
    <lineage>
        <taxon>Eukaryota</taxon>
        <taxon>Metazoa</taxon>
        <taxon>Chordata</taxon>
        <taxon>Craniata</taxon>
        <taxon>Vertebrata</taxon>
        <taxon>Euteleostomi</taxon>
        <taxon>Actinopterygii</taxon>
        <taxon>Neopterygii</taxon>
        <taxon>Teleostei</taxon>
        <taxon>Ostariophysi</taxon>
        <taxon>Gymnotiformes</taxon>
        <taxon>Gymnotoidei</taxon>
        <taxon>Gymnotidae</taxon>
        <taxon>Electrophorus</taxon>
    </lineage>
</organism>
<dbReference type="InterPro" id="IPR036116">
    <property type="entry name" value="FN3_sf"/>
</dbReference>
<reference evidence="17" key="1">
    <citation type="submission" date="2023-03" db="EMBL/GenBank/DDBJ databases">
        <title>Electrophorus voltai genome.</title>
        <authorList>
            <person name="Bian C."/>
        </authorList>
    </citation>
    <scope>NUCLEOTIDE SEQUENCE</scope>
    <source>
        <strain evidence="17">CB-2022</strain>
        <tissue evidence="17">Muscle</tissue>
    </source>
</reference>
<dbReference type="InterPro" id="IPR003961">
    <property type="entry name" value="FN3_dom"/>
</dbReference>
<sequence length="718" mass="78887">MGLEMASSATALPPAWSPVPLLASPPSQADPAYGIHPPCLWDPPALPMGSTRPAYGIHPPFLWDPPALPPTSARYRERPETRRCEWGVETHLQIFFVQIMHSNFPSISTSIKRPTRGWVTALYQSGSACLQTLGEPPVSEVGHFEERRGERLSVALTHLLCRCLRLAAASISAGAEEASLMFQVLIGMANIVTSFCCVVLAAVVVVYAQRRSQQVVEVDGAWFERQRLLGRAGHGRLDSSSEMSAGWVASTEKLGAVYIPLAGCLFSSFCCVGPTDECENNQGSELCFLCCLLGPTCSRAGARIQYARIGNDVTMQCGSLDNDASVTWKVNGTDVKAQRREKGPQLTLMEVDMSSNGLYSCFQNQNPDGQRRDQITLRVGCMFSGVDDAQEVVGQRMNSAEGDMSERQSVASRTTPHSACKRAVPPKEPQVTCRSNTYPKGFYCSWHLQYPTYIPTEFDVDVQHNQKSLEVKRDEIHKNRCHVKFPELFSSFSYRVNVTAINALGRASTATSYEESSMVKPDPPEKVVARPIPNHVRRLEVTWSSPSTWPDIESFPLKYFLRYRPLIRDQWQHSLEGLAVKGGAVPKPGNDAAAQDALYSTSVEGPDWLHSLEWQVELSDSTSHTITDAYVGKEYIIQLAAKDMEIGTWSDWSVAVHATPWTEEPKPMTTTEVNVLVETTPSSAPPSAKPRVGGAMGGCSALLCSSHVLLACILLSIM</sequence>
<dbReference type="PROSITE" id="PS01354">
    <property type="entry name" value="HEMATOPO_REC_L_F3"/>
    <property type="match status" value="1"/>
</dbReference>
<comment type="caution">
    <text evidence="17">The sequence shown here is derived from an EMBL/GenBank/DDBJ whole genome shotgun (WGS) entry which is preliminary data.</text>
</comment>
<keyword evidence="8" id="KW-1015">Disulfide bond</keyword>
<accession>A0AAD8ZKG5</accession>
<evidence type="ECO:0000256" key="13">
    <source>
        <dbReference type="ARBA" id="ARBA00040625"/>
    </source>
</evidence>
<protein>
    <recommendedName>
        <fullName evidence="13">Ciliary neurotrophic factor receptor subunit alpha</fullName>
    </recommendedName>
</protein>
<dbReference type="SUPFAM" id="SSF49265">
    <property type="entry name" value="Fibronectin type III"/>
    <property type="match status" value="2"/>
</dbReference>
<keyword evidence="11" id="KW-0449">Lipoprotein</keyword>
<feature type="domain" description="Fibronectin type-III" evidence="16">
    <location>
        <begin position="425"/>
        <end position="522"/>
    </location>
</feature>
<dbReference type="AlphaFoldDB" id="A0AAD8ZKG5"/>
<dbReference type="InterPro" id="IPR007110">
    <property type="entry name" value="Ig-like_dom"/>
</dbReference>
<dbReference type="FunFam" id="2.60.40.10:FF:000564">
    <property type="entry name" value="Ciliary neurotrophic factor receptor subunit alpha"/>
    <property type="match status" value="1"/>
</dbReference>
<gene>
    <name evidence="17" type="ORF">P4O66_005783</name>
</gene>
<keyword evidence="10" id="KW-0325">Glycoprotein</keyword>
<dbReference type="Pfam" id="PF24031">
    <property type="entry name" value="FN3_IL27B_N"/>
    <property type="match status" value="1"/>
</dbReference>
<dbReference type="InterPro" id="IPR013783">
    <property type="entry name" value="Ig-like_fold"/>
</dbReference>
<dbReference type="PROSITE" id="PS50853">
    <property type="entry name" value="FN3"/>
    <property type="match status" value="1"/>
</dbReference>
<dbReference type="SMART" id="SM00408">
    <property type="entry name" value="IGc2"/>
    <property type="match status" value="1"/>
</dbReference>
<evidence type="ECO:0000259" key="16">
    <source>
        <dbReference type="PROSITE" id="PS50853"/>
    </source>
</evidence>
<keyword evidence="5" id="KW-0732">Signal</keyword>
<name>A0AAD8ZKG5_9TELE</name>
<dbReference type="PANTHER" id="PTHR23036">
    <property type="entry name" value="CYTOKINE RECEPTOR"/>
    <property type="match status" value="1"/>
</dbReference>
<dbReference type="PROSITE" id="PS50835">
    <property type="entry name" value="IG_LIKE"/>
    <property type="match status" value="1"/>
</dbReference>
<keyword evidence="4" id="KW-0336">GPI-anchor</keyword>
<dbReference type="GO" id="GO:0043235">
    <property type="term" value="C:receptor complex"/>
    <property type="evidence" value="ECO:0007669"/>
    <property type="project" value="TreeGrafter"/>
</dbReference>
<dbReference type="InterPro" id="IPR003599">
    <property type="entry name" value="Ig_sub"/>
</dbReference>
<dbReference type="InterPro" id="IPR056621">
    <property type="entry name" value="FN3_IL27B_N"/>
</dbReference>
<dbReference type="GO" id="GO:0019970">
    <property type="term" value="F:interleukin-11 binding"/>
    <property type="evidence" value="ECO:0007669"/>
    <property type="project" value="TreeGrafter"/>
</dbReference>
<evidence type="ECO:0000256" key="9">
    <source>
        <dbReference type="ARBA" id="ARBA00023170"/>
    </source>
</evidence>
<keyword evidence="18" id="KW-1185">Reference proteome</keyword>
<dbReference type="GO" id="GO:0009897">
    <property type="term" value="C:external side of plasma membrane"/>
    <property type="evidence" value="ECO:0007669"/>
    <property type="project" value="TreeGrafter"/>
</dbReference>
<dbReference type="SMART" id="SM00409">
    <property type="entry name" value="IG"/>
    <property type="match status" value="1"/>
</dbReference>
<dbReference type="GO" id="GO:0008284">
    <property type="term" value="P:positive regulation of cell population proliferation"/>
    <property type="evidence" value="ECO:0007669"/>
    <property type="project" value="TreeGrafter"/>
</dbReference>
<keyword evidence="9" id="KW-0675">Receptor</keyword>
<evidence type="ECO:0000256" key="4">
    <source>
        <dbReference type="ARBA" id="ARBA00022622"/>
    </source>
</evidence>
<comment type="similarity">
    <text evidence="2">Belongs to the type I cytokine receptor family. Type 3 subfamily.</text>
</comment>
<evidence type="ECO:0000256" key="3">
    <source>
        <dbReference type="ARBA" id="ARBA00022475"/>
    </source>
</evidence>
<evidence type="ECO:0000313" key="18">
    <source>
        <dbReference type="Proteomes" id="UP001239994"/>
    </source>
</evidence>
<evidence type="ECO:0000256" key="10">
    <source>
        <dbReference type="ARBA" id="ARBA00023180"/>
    </source>
</evidence>
<keyword evidence="7" id="KW-0472">Membrane</keyword>
<dbReference type="InterPro" id="IPR050379">
    <property type="entry name" value="Type-I_Cytokine_Rcpt"/>
</dbReference>
<dbReference type="GO" id="GO:0004921">
    <property type="term" value="F:interleukin-11 receptor activity"/>
    <property type="evidence" value="ECO:0007669"/>
    <property type="project" value="TreeGrafter"/>
</dbReference>
<dbReference type="InterPro" id="IPR036179">
    <property type="entry name" value="Ig-like_dom_sf"/>
</dbReference>
<evidence type="ECO:0000259" key="15">
    <source>
        <dbReference type="PROSITE" id="PS50835"/>
    </source>
</evidence>
<dbReference type="SUPFAM" id="SSF48726">
    <property type="entry name" value="Immunoglobulin"/>
    <property type="match status" value="1"/>
</dbReference>
<evidence type="ECO:0000256" key="2">
    <source>
        <dbReference type="ARBA" id="ARBA00010890"/>
    </source>
</evidence>
<dbReference type="Proteomes" id="UP001239994">
    <property type="component" value="Unassembled WGS sequence"/>
</dbReference>
<dbReference type="SMART" id="SM00060">
    <property type="entry name" value="FN3"/>
    <property type="match status" value="2"/>
</dbReference>
<evidence type="ECO:0000256" key="5">
    <source>
        <dbReference type="ARBA" id="ARBA00022729"/>
    </source>
</evidence>
<evidence type="ECO:0000256" key="8">
    <source>
        <dbReference type="ARBA" id="ARBA00023157"/>
    </source>
</evidence>